<organism evidence="1 2">
    <name type="scientific">Hymenobacter guriensis</name>
    <dbReference type="NCBI Taxonomy" id="2793065"/>
    <lineage>
        <taxon>Bacteria</taxon>
        <taxon>Pseudomonadati</taxon>
        <taxon>Bacteroidota</taxon>
        <taxon>Cytophagia</taxon>
        <taxon>Cytophagales</taxon>
        <taxon>Hymenobacteraceae</taxon>
        <taxon>Hymenobacter</taxon>
    </lineage>
</organism>
<accession>A0ABS0L4J4</accession>
<dbReference type="Proteomes" id="UP000601099">
    <property type="component" value="Unassembled WGS sequence"/>
</dbReference>
<reference evidence="1 2" key="1">
    <citation type="submission" date="2020-11" db="EMBL/GenBank/DDBJ databases">
        <title>Hymenobacter sp.</title>
        <authorList>
            <person name="Kim M.K."/>
        </authorList>
    </citation>
    <scope>NUCLEOTIDE SEQUENCE [LARGE SCALE GENOMIC DNA]</scope>
    <source>
        <strain evidence="1 2">BT594</strain>
    </source>
</reference>
<comment type="caution">
    <text evidence="1">The sequence shown here is derived from an EMBL/GenBank/DDBJ whole genome shotgun (WGS) entry which is preliminary data.</text>
</comment>
<sequence>MSQPIYFTLLLADDAPAEQRPLVEAYWSLDNGAFVHKVGELAAAHGMTLHELQKVSRQYAHVRVFLGNCLGCGDDLVQAMHSRHQLQQALQEFAPRRCAECQARWERRQEFERRLAAGHVGNPLGENAQALRRWEQLPEPELALLRTIVQLKTKRAIFAHLQPQLQQNPQQVWSLINSLEARHLVTTERAYDRTITGFRYAPELESLWTPDPALKPDPRTGQQLRLEIVPVPSKHAHYLPDFAGAFVVAAPVHLVPGTRYAYTGWLNTRKKTITLELGPLAEMEYYPGPDFTRAEPELLANLLERFTDELPQSDPSLA</sequence>
<gene>
    <name evidence="1" type="ORF">I5L79_15770</name>
</gene>
<evidence type="ECO:0008006" key="3">
    <source>
        <dbReference type="Google" id="ProtNLM"/>
    </source>
</evidence>
<dbReference type="EMBL" id="JADWYK010000010">
    <property type="protein sequence ID" value="MBG8555012.1"/>
    <property type="molecule type" value="Genomic_DNA"/>
</dbReference>
<evidence type="ECO:0000313" key="2">
    <source>
        <dbReference type="Proteomes" id="UP000601099"/>
    </source>
</evidence>
<name>A0ABS0L4J4_9BACT</name>
<protein>
    <recommendedName>
        <fullName evidence="3">Winged helix-turn-helix domain-containing protein</fullName>
    </recommendedName>
</protein>
<evidence type="ECO:0000313" key="1">
    <source>
        <dbReference type="EMBL" id="MBG8555012.1"/>
    </source>
</evidence>
<keyword evidence="2" id="KW-1185">Reference proteome</keyword>
<proteinExistence type="predicted"/>